<dbReference type="STRING" id="1165689.SAMN02927914_00499"/>
<feature type="region of interest" description="Disordered" evidence="1">
    <location>
        <begin position="1"/>
        <end position="21"/>
    </location>
</feature>
<gene>
    <name evidence="2" type="ORF">SAMN02927914_00499</name>
</gene>
<dbReference type="Pfam" id="PF08803">
    <property type="entry name" value="ydhR"/>
    <property type="match status" value="1"/>
</dbReference>
<evidence type="ECO:0000313" key="2">
    <source>
        <dbReference type="EMBL" id="SDA43242.1"/>
    </source>
</evidence>
<dbReference type="PANTHER" id="PTHR39169:SF1">
    <property type="entry name" value="MONOOXYGENASE YDHR-RELATED"/>
    <property type="match status" value="1"/>
</dbReference>
<dbReference type="PANTHER" id="PTHR39169">
    <property type="match status" value="1"/>
</dbReference>
<dbReference type="InterPro" id="IPR014910">
    <property type="entry name" value="YdhR"/>
</dbReference>
<reference evidence="2 3" key="1">
    <citation type="submission" date="2016-10" db="EMBL/GenBank/DDBJ databases">
        <authorList>
            <person name="de Groot N.N."/>
        </authorList>
    </citation>
    <scope>NUCLEOTIDE SEQUENCE [LARGE SCALE GENOMIC DNA]</scope>
    <source>
        <strain evidence="2 3">CGMCC 1.12097</strain>
    </source>
</reference>
<organism evidence="2 3">
    <name type="scientific">Mesorhizobium qingshengii</name>
    <dbReference type="NCBI Taxonomy" id="1165689"/>
    <lineage>
        <taxon>Bacteria</taxon>
        <taxon>Pseudomonadati</taxon>
        <taxon>Pseudomonadota</taxon>
        <taxon>Alphaproteobacteria</taxon>
        <taxon>Hyphomicrobiales</taxon>
        <taxon>Phyllobacteriaceae</taxon>
        <taxon>Mesorhizobium</taxon>
    </lineage>
</organism>
<sequence>MNELNTRIGRRRPVPSDRGVRRTATPTALLFRFPFAGPWGEELAQASQALASDIANQEGLVWKIWLEDRETEQAGGIYLFEDAATASRYREKHERRLASMGLTGVMVDAFSVNTELSVLTMARAALGEPNASEIPSMATMTIRP</sequence>
<dbReference type="EMBL" id="FMXM01000002">
    <property type="protein sequence ID" value="SDA43242.1"/>
    <property type="molecule type" value="Genomic_DNA"/>
</dbReference>
<dbReference type="RefSeq" id="WP_091575330.1">
    <property type="nucleotide sequence ID" value="NZ_FMXM01000002.1"/>
</dbReference>
<dbReference type="InterPro" id="IPR011008">
    <property type="entry name" value="Dimeric_a/b-barrel"/>
</dbReference>
<proteinExistence type="predicted"/>
<dbReference type="AlphaFoldDB" id="A0A1G5VBK3"/>
<evidence type="ECO:0000256" key="1">
    <source>
        <dbReference type="SAM" id="MobiDB-lite"/>
    </source>
</evidence>
<evidence type="ECO:0000313" key="3">
    <source>
        <dbReference type="Proteomes" id="UP000198588"/>
    </source>
</evidence>
<dbReference type="NCBIfam" id="NF008333">
    <property type="entry name" value="PRK11118.1"/>
    <property type="match status" value="1"/>
</dbReference>
<dbReference type="Gene3D" id="3.30.70.100">
    <property type="match status" value="1"/>
</dbReference>
<accession>A0A1G5VBK3</accession>
<dbReference type="SUPFAM" id="SSF54909">
    <property type="entry name" value="Dimeric alpha+beta barrel"/>
    <property type="match status" value="1"/>
</dbReference>
<name>A0A1G5VBK3_9HYPH</name>
<protein>
    <submittedName>
        <fullName evidence="2">Putative mono-oxygenase ydhR</fullName>
    </submittedName>
</protein>
<dbReference type="OrthoDB" id="2065010at2"/>
<dbReference type="Proteomes" id="UP000198588">
    <property type="component" value="Unassembled WGS sequence"/>
</dbReference>